<dbReference type="Proteomes" id="UP000827976">
    <property type="component" value="Chromosome 19"/>
</dbReference>
<gene>
    <name evidence="1" type="ORF">IHE45_19G172700</name>
</gene>
<sequence>MPEPSSPAEIQATGSGSSGTGAGAGAPAELLVSLQETVSLAHAVSLPALASLLRRLTIAVHSLPPSESVIEPMAEDLRRLCTVMRSSVGAEPSEVVSEVREVVRDLGRSLGILMLEPAGVRDGMAALHREMMAARFEGPEGRWGGPVPDLEEAVVRIKSGEEMEGAIAELGFLVREGLVREEDGPGVVSVLVNRLGSVKDGNRLRILSLLRSLAALSEENKEMMTSIGALSNIVRSLSREADERREAVGLLLDLSEISKVRQRLGRVQGCIVMLVAMLNGDDPIAACDSGKILGSLSSNTQNVLLMAEAGFFVPLVQYLKEGSDMNKILMASAISRMEITDLMKASLGEEGSIKALVKMFTNGKLEAKLSALGALRNLSTVKANIPRLISAGIVAPLLQLLFSVTSVLMTLREPASAILASISQSELILTKKGVASQMLSLLSLSSPAIQCHLLQALNNIASHPNASKIRAEMEENGAMQLLLPLLAESNPEIRVAALSFLYTLSKDFTGEMADLVGENHLNILVDIISSPASENEKAASVGILSNIPVNDKKVTELFKRKNLLPVLISLVEVSITKTSVSTRRWLLESIAGVLVRFTIPSDKKLQRLSASHGIIPCLLKLLSCGSVAAKAKAATSLAQLSQNSLALGKIKSPRWFCVPQPAEAFCGVHNSQCTVKTTFCLVKAGAIPPLVQVLEGKEREAYESALSALATLLQDEILECGCSAIEKASGVQAIIGVLKAGSLKAQMKAVWMLERFFRINANREKYGEAAQVLLIDLAQEGDPTLKPMIAKILAHLQLLQMQSSYF</sequence>
<accession>A0ACB7U3S5</accession>
<protein>
    <submittedName>
        <fullName evidence="1">Vacuolar protein 8</fullName>
    </submittedName>
</protein>
<evidence type="ECO:0000313" key="2">
    <source>
        <dbReference type="Proteomes" id="UP000827976"/>
    </source>
</evidence>
<organism evidence="1 2">
    <name type="scientific">Dioscorea alata</name>
    <name type="common">Purple yam</name>
    <dbReference type="NCBI Taxonomy" id="55571"/>
    <lineage>
        <taxon>Eukaryota</taxon>
        <taxon>Viridiplantae</taxon>
        <taxon>Streptophyta</taxon>
        <taxon>Embryophyta</taxon>
        <taxon>Tracheophyta</taxon>
        <taxon>Spermatophyta</taxon>
        <taxon>Magnoliopsida</taxon>
        <taxon>Liliopsida</taxon>
        <taxon>Dioscoreales</taxon>
        <taxon>Dioscoreaceae</taxon>
        <taxon>Dioscorea</taxon>
    </lineage>
</organism>
<dbReference type="EMBL" id="CM037029">
    <property type="protein sequence ID" value="KAH7654929.1"/>
    <property type="molecule type" value="Genomic_DNA"/>
</dbReference>
<comment type="caution">
    <text evidence="1">The sequence shown here is derived from an EMBL/GenBank/DDBJ whole genome shotgun (WGS) entry which is preliminary data.</text>
</comment>
<evidence type="ECO:0000313" key="1">
    <source>
        <dbReference type="EMBL" id="KAH7654929.1"/>
    </source>
</evidence>
<proteinExistence type="predicted"/>
<reference evidence="2" key="1">
    <citation type="journal article" date="2022" name="Nat. Commun.">
        <title>Chromosome evolution and the genetic basis of agronomically important traits in greater yam.</title>
        <authorList>
            <person name="Bredeson J.V."/>
            <person name="Lyons J.B."/>
            <person name="Oniyinde I.O."/>
            <person name="Okereke N.R."/>
            <person name="Kolade O."/>
            <person name="Nnabue I."/>
            <person name="Nwadili C.O."/>
            <person name="Hribova E."/>
            <person name="Parker M."/>
            <person name="Nwogha J."/>
            <person name="Shu S."/>
            <person name="Carlson J."/>
            <person name="Kariba R."/>
            <person name="Muthemba S."/>
            <person name="Knop K."/>
            <person name="Barton G.J."/>
            <person name="Sherwood A.V."/>
            <person name="Lopez-Montes A."/>
            <person name="Asiedu R."/>
            <person name="Jamnadass R."/>
            <person name="Muchugi A."/>
            <person name="Goodstein D."/>
            <person name="Egesi C.N."/>
            <person name="Featherston J."/>
            <person name="Asfaw A."/>
            <person name="Simpson G.G."/>
            <person name="Dolezel J."/>
            <person name="Hendre P.S."/>
            <person name="Van Deynze A."/>
            <person name="Kumar P.L."/>
            <person name="Obidiegwu J.E."/>
            <person name="Bhattacharjee R."/>
            <person name="Rokhsar D.S."/>
        </authorList>
    </citation>
    <scope>NUCLEOTIDE SEQUENCE [LARGE SCALE GENOMIC DNA]</scope>
    <source>
        <strain evidence="2">cv. TDa95/00328</strain>
    </source>
</reference>
<name>A0ACB7U3S5_DIOAL</name>
<keyword evidence="2" id="KW-1185">Reference proteome</keyword>